<reference evidence="2 3" key="1">
    <citation type="submission" date="2016-03" db="EMBL/GenBank/DDBJ databases">
        <authorList>
            <person name="Sant'Anna F.H."/>
            <person name="Ambrosini A."/>
            <person name="Souza R."/>
            <person name="Bach E."/>
            <person name="Fernandes G."/>
            <person name="Balsanelli E."/>
            <person name="Baura V.A."/>
            <person name="Souza E.M."/>
            <person name="Passaglia L."/>
        </authorList>
    </citation>
    <scope>NUCLEOTIDE SEQUENCE [LARGE SCALE GENOMIC DNA]</scope>
    <source>
        <strain evidence="2 3">P26E</strain>
    </source>
</reference>
<keyword evidence="3" id="KW-1185">Reference proteome</keyword>
<comment type="caution">
    <text evidence="2">The sequence shown here is derived from an EMBL/GenBank/DDBJ whole genome shotgun (WGS) entry which is preliminary data.</text>
</comment>
<feature type="transmembrane region" description="Helical" evidence="1">
    <location>
        <begin position="137"/>
        <end position="154"/>
    </location>
</feature>
<feature type="transmembrane region" description="Helical" evidence="1">
    <location>
        <begin position="90"/>
        <end position="116"/>
    </location>
</feature>
<organism evidence="2 3">
    <name type="scientific">Paenibacillus helianthi</name>
    <dbReference type="NCBI Taxonomy" id="1349432"/>
    <lineage>
        <taxon>Bacteria</taxon>
        <taxon>Bacillati</taxon>
        <taxon>Bacillota</taxon>
        <taxon>Bacilli</taxon>
        <taxon>Bacillales</taxon>
        <taxon>Paenibacillaceae</taxon>
        <taxon>Paenibacillus</taxon>
    </lineage>
</organism>
<dbReference type="EMBL" id="LVWI01000073">
    <property type="protein sequence ID" value="OKP81761.1"/>
    <property type="molecule type" value="Genomic_DNA"/>
</dbReference>
<keyword evidence="1" id="KW-0472">Membrane</keyword>
<gene>
    <name evidence="2" type="ORF">A3844_25245</name>
</gene>
<protein>
    <submittedName>
        <fullName evidence="2">Uncharacterized protein</fullName>
    </submittedName>
</protein>
<dbReference type="RefSeq" id="WP_074108927.1">
    <property type="nucleotide sequence ID" value="NZ_LVWI01000073.1"/>
</dbReference>
<dbReference type="Proteomes" id="UP000186058">
    <property type="component" value="Unassembled WGS sequence"/>
</dbReference>
<feature type="transmembrane region" description="Helical" evidence="1">
    <location>
        <begin position="45"/>
        <end position="70"/>
    </location>
</feature>
<sequence>MNNTLAFFMWIVVISLVIYVITAMIPKRTKEHFPIIIFIQKALGILVVLSLLVFVVVFLLYVFCFLPIAIYNGTKKMLSLFNWSQEVVKFASLTFTLVVTAYIPKVGYYFLLFLNLTTGRKLSIENHYLNFVNFIRPRLWLFFASFLLVLINSIETIDNKNIINYKVWLDFKPYIYQSVLTVIAFDRFHKLFNDEKIKIKEDIIKIMVFFKEIKTSFNKDHD</sequence>
<keyword evidence="1" id="KW-0812">Transmembrane</keyword>
<evidence type="ECO:0000313" key="2">
    <source>
        <dbReference type="EMBL" id="OKP81761.1"/>
    </source>
</evidence>
<feature type="transmembrane region" description="Helical" evidence="1">
    <location>
        <begin position="6"/>
        <end position="25"/>
    </location>
</feature>
<accession>A0ABX3EHH8</accession>
<name>A0ABX3EHH8_9BACL</name>
<evidence type="ECO:0000313" key="3">
    <source>
        <dbReference type="Proteomes" id="UP000186058"/>
    </source>
</evidence>
<evidence type="ECO:0000256" key="1">
    <source>
        <dbReference type="SAM" id="Phobius"/>
    </source>
</evidence>
<keyword evidence="1" id="KW-1133">Transmembrane helix</keyword>
<proteinExistence type="predicted"/>